<dbReference type="OrthoDB" id="651228at2759"/>
<dbReference type="EMBL" id="CM029039">
    <property type="protein sequence ID" value="KAG2643696.1"/>
    <property type="molecule type" value="Genomic_DNA"/>
</dbReference>
<comment type="caution">
    <text evidence="2">The sequence shown here is derived from an EMBL/GenBank/DDBJ whole genome shotgun (WGS) entry which is preliminary data.</text>
</comment>
<gene>
    <name evidence="2" type="ORF">PVAP13_2KG347969</name>
</gene>
<accession>A0A8T0W955</accession>
<evidence type="ECO:0000259" key="1">
    <source>
        <dbReference type="SMART" id="SM00327"/>
    </source>
</evidence>
<dbReference type="PANTHER" id="PTHR10579">
    <property type="entry name" value="CALCIUM-ACTIVATED CHLORIDE CHANNEL REGULATOR"/>
    <property type="match status" value="1"/>
</dbReference>
<dbReference type="Pfam" id="PF13768">
    <property type="entry name" value="VWA_3"/>
    <property type="match status" value="1"/>
</dbReference>
<reference evidence="2" key="1">
    <citation type="submission" date="2020-05" db="EMBL/GenBank/DDBJ databases">
        <title>WGS assembly of Panicum virgatum.</title>
        <authorList>
            <person name="Lovell J.T."/>
            <person name="Jenkins J."/>
            <person name="Shu S."/>
            <person name="Juenger T.E."/>
            <person name="Schmutz J."/>
        </authorList>
    </citation>
    <scope>NUCLEOTIDE SEQUENCE</scope>
    <source>
        <strain evidence="2">AP13</strain>
    </source>
</reference>
<evidence type="ECO:0000313" key="3">
    <source>
        <dbReference type="Proteomes" id="UP000823388"/>
    </source>
</evidence>
<dbReference type="EMBL" id="CM029039">
    <property type="protein sequence ID" value="KAG2643699.1"/>
    <property type="molecule type" value="Genomic_DNA"/>
</dbReference>
<proteinExistence type="predicted"/>
<dbReference type="InterPro" id="IPR036465">
    <property type="entry name" value="vWFA_dom_sf"/>
</dbReference>
<dbReference type="InterPro" id="IPR002035">
    <property type="entry name" value="VWF_A"/>
</dbReference>
<sequence>MAPKVRVSNVWHRPLLLIKKNTTGEPLNETAVVRIKAPLEAIERTAIYVVVVIDVSHSTAYDLALPTNKPSRLDLLTKAMKFIIRQLHDGDCLAIVFNDNLVIDNIEISDDTRVDAENRVHDLLWNKDDIAFRPALQEAIKILDARVDKTSLGFIILLSDGLDNSKFKWNNTSPAPNDPVRDDIKKYPVHTFGLCKAHDPKALCFIAKESKATYSSITENLNSKIIEALAVCLGGLLNIVAVDTVITITANQSDTWQPKIKKINSGGYNSSISRDETSCNITIGILYAGEVKDLIVEFELNVPSLDSGGYKYAPLTASGDYKGIPGGQPIDIRSREMEFSVYARRCTPNNEMPLVQFPMILQHKVRTSVLNMLGTFKKEFHALQAKAEGDDVKNLAGNELREMWKDFKKSKRSWKDAQESGLDLEGIENDIEAMVKSLKQGQGVGCVYSWVLSYMMQRAATTGLPAAAFLTPKMKKMAERAQEESAQAASSSAASNTQPWERVKDLQVLLYKLLEDVSKMGRGERDSFLHSLASVMSP</sequence>
<dbReference type="SMART" id="SM00327">
    <property type="entry name" value="VWA"/>
    <property type="match status" value="1"/>
</dbReference>
<dbReference type="EMBL" id="CM029039">
    <property type="protein sequence ID" value="KAG2643698.1"/>
    <property type="molecule type" value="Genomic_DNA"/>
</dbReference>
<keyword evidence="3" id="KW-1185">Reference proteome</keyword>
<feature type="domain" description="VWFA" evidence="1">
    <location>
        <begin position="46"/>
        <end position="230"/>
    </location>
</feature>
<dbReference type="InterPro" id="IPR051266">
    <property type="entry name" value="CLCR"/>
</dbReference>
<dbReference type="Gene3D" id="3.40.50.410">
    <property type="entry name" value="von Willebrand factor, type A domain"/>
    <property type="match status" value="1"/>
</dbReference>
<dbReference type="PANTHER" id="PTHR10579:SF105">
    <property type="entry name" value="VWFA DOMAIN-CONTAINING PROTEIN"/>
    <property type="match status" value="1"/>
</dbReference>
<dbReference type="EMBL" id="CM029039">
    <property type="protein sequence ID" value="KAG2643694.1"/>
    <property type="molecule type" value="Genomic_DNA"/>
</dbReference>
<protein>
    <recommendedName>
        <fullName evidence="1">VWFA domain-containing protein</fullName>
    </recommendedName>
</protein>
<name>A0A8T0W955_PANVG</name>
<evidence type="ECO:0000313" key="2">
    <source>
        <dbReference type="EMBL" id="KAG2643698.1"/>
    </source>
</evidence>
<organism evidence="2 3">
    <name type="scientific">Panicum virgatum</name>
    <name type="common">Blackwell switchgrass</name>
    <dbReference type="NCBI Taxonomy" id="38727"/>
    <lineage>
        <taxon>Eukaryota</taxon>
        <taxon>Viridiplantae</taxon>
        <taxon>Streptophyta</taxon>
        <taxon>Embryophyta</taxon>
        <taxon>Tracheophyta</taxon>
        <taxon>Spermatophyta</taxon>
        <taxon>Magnoliopsida</taxon>
        <taxon>Liliopsida</taxon>
        <taxon>Poales</taxon>
        <taxon>Poaceae</taxon>
        <taxon>PACMAD clade</taxon>
        <taxon>Panicoideae</taxon>
        <taxon>Panicodae</taxon>
        <taxon>Paniceae</taxon>
        <taxon>Panicinae</taxon>
        <taxon>Panicum</taxon>
        <taxon>Panicum sect. Hiantes</taxon>
    </lineage>
</organism>
<dbReference type="Proteomes" id="UP000823388">
    <property type="component" value="Chromosome 2K"/>
</dbReference>
<dbReference type="SUPFAM" id="SSF53300">
    <property type="entry name" value="vWA-like"/>
    <property type="match status" value="1"/>
</dbReference>
<dbReference type="AlphaFoldDB" id="A0A8T0W955"/>